<evidence type="ECO:0000256" key="8">
    <source>
        <dbReference type="ARBA" id="ARBA00032554"/>
    </source>
</evidence>
<dbReference type="RefSeq" id="WP_152204305.1">
    <property type="nucleotide sequence ID" value="NZ_VUKF01000049.1"/>
</dbReference>
<dbReference type="InterPro" id="IPR004424">
    <property type="entry name" value="IspE"/>
</dbReference>
<dbReference type="GO" id="GO:0016114">
    <property type="term" value="P:terpenoid biosynthetic process"/>
    <property type="evidence" value="ECO:0007669"/>
    <property type="project" value="UniProtKB-UniRule"/>
</dbReference>
<comment type="caution">
    <text evidence="13">The sequence shown here is derived from an EMBL/GenBank/DDBJ whole genome shotgun (WGS) entry which is preliminary data.</text>
</comment>
<gene>
    <name evidence="9" type="primary">ispE</name>
    <name evidence="13" type="ORF">GB883_06770</name>
</gene>
<proteinExistence type="inferred from homology"/>
<comment type="pathway">
    <text evidence="9">Isoprenoid biosynthesis; isopentenyl diphosphate biosynthesis via DXP pathway; isopentenyl diphosphate from 1-deoxy-D-xylulose 5-phosphate: step 3/6.</text>
</comment>
<evidence type="ECO:0000259" key="11">
    <source>
        <dbReference type="Pfam" id="PF00288"/>
    </source>
</evidence>
<keyword evidence="14" id="KW-1185">Reference proteome</keyword>
<evidence type="ECO:0000313" key="13">
    <source>
        <dbReference type="EMBL" id="KAE8764903.1"/>
    </source>
</evidence>
<reference evidence="13 14" key="1">
    <citation type="submission" date="2019-10" db="EMBL/GenBank/DDBJ databases">
        <title>Georgenia wutianyii sp. nov. and Georgenia yuyongxinii sp. nov. isolated from plateau pika (Ochotona curzoniae) in the Qinghai-Tibet plateau of China.</title>
        <authorList>
            <person name="Tian Z."/>
        </authorList>
    </citation>
    <scope>NUCLEOTIDE SEQUENCE [LARGE SCALE GENOMIC DNA]</scope>
    <source>
        <strain evidence="13 14">DSM 21501</strain>
    </source>
</reference>
<dbReference type="GO" id="GO:0019288">
    <property type="term" value="P:isopentenyl diphosphate biosynthetic process, methylerythritol 4-phosphate pathway"/>
    <property type="evidence" value="ECO:0007669"/>
    <property type="project" value="UniProtKB-UniRule"/>
</dbReference>
<dbReference type="HAMAP" id="MF_00061">
    <property type="entry name" value="IspE"/>
    <property type="match status" value="1"/>
</dbReference>
<dbReference type="NCBIfam" id="NF002870">
    <property type="entry name" value="PRK03188.1"/>
    <property type="match status" value="1"/>
</dbReference>
<dbReference type="OrthoDB" id="3173073at2"/>
<dbReference type="InterPro" id="IPR006204">
    <property type="entry name" value="GHMP_kinase_N_dom"/>
</dbReference>
<dbReference type="PANTHER" id="PTHR43527">
    <property type="entry name" value="4-DIPHOSPHOCYTIDYL-2-C-METHYL-D-ERYTHRITOL KINASE, CHLOROPLASTIC"/>
    <property type="match status" value="1"/>
</dbReference>
<evidence type="ECO:0000256" key="5">
    <source>
        <dbReference type="ARBA" id="ARBA00022741"/>
    </source>
</evidence>
<dbReference type="GO" id="GO:0050515">
    <property type="term" value="F:4-(cytidine 5'-diphospho)-2-C-methyl-D-erythritol kinase activity"/>
    <property type="evidence" value="ECO:0007669"/>
    <property type="project" value="UniProtKB-UniRule"/>
</dbReference>
<feature type="domain" description="GHMP kinase C-terminal" evidence="12">
    <location>
        <begin position="236"/>
        <end position="307"/>
    </location>
</feature>
<keyword evidence="5 9" id="KW-0547">Nucleotide-binding</keyword>
<evidence type="ECO:0000256" key="7">
    <source>
        <dbReference type="ARBA" id="ARBA00022840"/>
    </source>
</evidence>
<dbReference type="GO" id="GO:0005524">
    <property type="term" value="F:ATP binding"/>
    <property type="evidence" value="ECO:0007669"/>
    <property type="project" value="UniProtKB-UniRule"/>
</dbReference>
<comment type="similarity">
    <text evidence="1 9">Belongs to the GHMP kinase family. IspE subfamily.</text>
</comment>
<comment type="catalytic activity">
    <reaction evidence="9">
        <text>4-CDP-2-C-methyl-D-erythritol + ATP = 4-CDP-2-C-methyl-D-erythritol 2-phosphate + ADP + H(+)</text>
        <dbReference type="Rhea" id="RHEA:18437"/>
        <dbReference type="ChEBI" id="CHEBI:15378"/>
        <dbReference type="ChEBI" id="CHEBI:30616"/>
        <dbReference type="ChEBI" id="CHEBI:57823"/>
        <dbReference type="ChEBI" id="CHEBI:57919"/>
        <dbReference type="ChEBI" id="CHEBI:456216"/>
        <dbReference type="EC" id="2.7.1.148"/>
    </reaction>
</comment>
<dbReference type="UniPathway" id="UPA00056">
    <property type="reaction ID" value="UER00094"/>
</dbReference>
<dbReference type="InterPro" id="IPR020568">
    <property type="entry name" value="Ribosomal_Su5_D2-typ_SF"/>
</dbReference>
<dbReference type="Pfam" id="PF08544">
    <property type="entry name" value="GHMP_kinases_C"/>
    <property type="match status" value="1"/>
</dbReference>
<feature type="binding site" evidence="9">
    <location>
        <begin position="96"/>
        <end position="106"/>
    </location>
    <ligand>
        <name>ATP</name>
        <dbReference type="ChEBI" id="CHEBI:30616"/>
    </ligand>
</feature>
<keyword evidence="7 9" id="KW-0067">ATP-binding</keyword>
<dbReference type="Proteomes" id="UP000451860">
    <property type="component" value="Unassembled WGS sequence"/>
</dbReference>
<dbReference type="Gene3D" id="3.30.70.890">
    <property type="entry name" value="GHMP kinase, C-terminal domain"/>
    <property type="match status" value="1"/>
</dbReference>
<dbReference type="InterPro" id="IPR036554">
    <property type="entry name" value="GHMP_kinase_C_sf"/>
</dbReference>
<keyword evidence="6 9" id="KW-0418">Kinase</keyword>
<sequence>MTPKVQVRAPGKINLALHVGPPRPDGYHPLATLFQAVSLYEEVLAEAADDVTLTIHGRGADLPTDATNLAVRAAQLLRETSGVERGVSLTLTKEVPVAGGMAGGSADAAATLLACDQLWGTGLGREELAELAGELGADVPFALTGLSAMGTGRGDLLTPVMSRGTYHWVLAVQAEGLSTPAVFREFDALRGFSPDGAARGGGVPGAHSGGGADVAGADSAGGAGEAPRVDPALLSALLSADPLVLARHLSNDLQEPALELRPELGDVLAAADRAGALAAVVSGSGPTVAALALDAPHAASVAGVMRAAEVAGEILTVTGPVPGARVLEHVHGRR</sequence>
<dbReference type="AlphaFoldDB" id="A0A7J5UST9"/>
<evidence type="ECO:0000256" key="10">
    <source>
        <dbReference type="SAM" id="MobiDB-lite"/>
    </source>
</evidence>
<feature type="active site" evidence="9">
    <location>
        <position position="138"/>
    </location>
</feature>
<dbReference type="SUPFAM" id="SSF55060">
    <property type="entry name" value="GHMP Kinase, C-terminal domain"/>
    <property type="match status" value="1"/>
</dbReference>
<protein>
    <recommendedName>
        <fullName evidence="3 9">4-diphosphocytidyl-2-C-methyl-D-erythritol kinase</fullName>
        <shortName evidence="9">CMK</shortName>
        <ecNumber evidence="2 9">2.7.1.148</ecNumber>
    </recommendedName>
    <alternativeName>
        <fullName evidence="8 9">4-(cytidine-5'-diphospho)-2-C-methyl-D-erythritol kinase</fullName>
    </alternativeName>
</protein>
<evidence type="ECO:0000256" key="3">
    <source>
        <dbReference type="ARBA" id="ARBA00017473"/>
    </source>
</evidence>
<organism evidence="13 14">
    <name type="scientific">Georgenia thermotolerans</name>
    <dbReference type="NCBI Taxonomy" id="527326"/>
    <lineage>
        <taxon>Bacteria</taxon>
        <taxon>Bacillati</taxon>
        <taxon>Actinomycetota</taxon>
        <taxon>Actinomycetes</taxon>
        <taxon>Micrococcales</taxon>
        <taxon>Bogoriellaceae</taxon>
        <taxon>Georgenia</taxon>
    </lineage>
</organism>
<dbReference type="InterPro" id="IPR014721">
    <property type="entry name" value="Ribsml_uS5_D2-typ_fold_subgr"/>
</dbReference>
<dbReference type="SUPFAM" id="SSF54211">
    <property type="entry name" value="Ribosomal protein S5 domain 2-like"/>
    <property type="match status" value="1"/>
</dbReference>
<evidence type="ECO:0000256" key="9">
    <source>
        <dbReference type="HAMAP-Rule" id="MF_00061"/>
    </source>
</evidence>
<evidence type="ECO:0000259" key="12">
    <source>
        <dbReference type="Pfam" id="PF08544"/>
    </source>
</evidence>
<dbReference type="Gene3D" id="3.30.230.10">
    <property type="match status" value="1"/>
</dbReference>
<evidence type="ECO:0000313" key="14">
    <source>
        <dbReference type="Proteomes" id="UP000451860"/>
    </source>
</evidence>
<dbReference type="InterPro" id="IPR013750">
    <property type="entry name" value="GHMP_kinase_C_dom"/>
</dbReference>
<evidence type="ECO:0000256" key="4">
    <source>
        <dbReference type="ARBA" id="ARBA00022679"/>
    </source>
</evidence>
<name>A0A7J5UST9_9MICO</name>
<feature type="compositionally biased region" description="Gly residues" evidence="10">
    <location>
        <begin position="199"/>
        <end position="224"/>
    </location>
</feature>
<dbReference type="EC" id="2.7.1.148" evidence="2 9"/>
<dbReference type="PIRSF" id="PIRSF010376">
    <property type="entry name" value="IspE"/>
    <property type="match status" value="1"/>
</dbReference>
<keyword evidence="4 9" id="KW-0808">Transferase</keyword>
<dbReference type="Pfam" id="PF00288">
    <property type="entry name" value="GHMP_kinases_N"/>
    <property type="match status" value="1"/>
</dbReference>
<evidence type="ECO:0000256" key="6">
    <source>
        <dbReference type="ARBA" id="ARBA00022777"/>
    </source>
</evidence>
<evidence type="ECO:0000256" key="2">
    <source>
        <dbReference type="ARBA" id="ARBA00012052"/>
    </source>
</evidence>
<dbReference type="EMBL" id="WHJE01000020">
    <property type="protein sequence ID" value="KAE8764903.1"/>
    <property type="molecule type" value="Genomic_DNA"/>
</dbReference>
<accession>A0A7J5UST9</accession>
<keyword evidence="9" id="KW-0414">Isoprene biosynthesis</keyword>
<comment type="function">
    <text evidence="9">Catalyzes the phosphorylation of the position 2 hydroxy group of 4-diphosphocytidyl-2C-methyl-D-erythritol.</text>
</comment>
<dbReference type="PANTHER" id="PTHR43527:SF2">
    <property type="entry name" value="4-DIPHOSPHOCYTIDYL-2-C-METHYL-D-ERYTHRITOL KINASE, CHLOROPLASTIC"/>
    <property type="match status" value="1"/>
</dbReference>
<feature type="active site" evidence="9">
    <location>
        <position position="12"/>
    </location>
</feature>
<evidence type="ECO:0000256" key="1">
    <source>
        <dbReference type="ARBA" id="ARBA00009684"/>
    </source>
</evidence>
<feature type="region of interest" description="Disordered" evidence="10">
    <location>
        <begin position="199"/>
        <end position="225"/>
    </location>
</feature>
<dbReference type="NCBIfam" id="TIGR00154">
    <property type="entry name" value="ispE"/>
    <property type="match status" value="1"/>
</dbReference>
<feature type="domain" description="GHMP kinase N-terminal" evidence="11">
    <location>
        <begin position="68"/>
        <end position="145"/>
    </location>
</feature>